<dbReference type="PROSITE" id="PS50983">
    <property type="entry name" value="FE_B12_PBP"/>
    <property type="match status" value="1"/>
</dbReference>
<dbReference type="Pfam" id="PF01497">
    <property type="entry name" value="Peripla_BP_2"/>
    <property type="match status" value="1"/>
</dbReference>
<dbReference type="RefSeq" id="WP_214418974.1">
    <property type="nucleotide sequence ID" value="NZ_CP075546.1"/>
</dbReference>
<dbReference type="InterPro" id="IPR002491">
    <property type="entry name" value="ABC_transptr_periplasmic_BD"/>
</dbReference>
<keyword evidence="3" id="KW-1185">Reference proteome</keyword>
<dbReference type="Gene3D" id="1.20.58.2180">
    <property type="match status" value="1"/>
</dbReference>
<sequence>MKRFGIFFIYVILGALLLGLPCCAEEAAKTRTLTDMAGNVVEIPETIERVAFFGGPIGQVPYILGVQDTIVATSIGSKNSQLLNIMDDNLKNIPAARQTNGIINIEELIKSEPQFVLAGDVDGAIVEKQTTIPVVYFFENSEGTAEQTKAEVAFIGSIYGKDDRAQKYANYLDSMLSLVKSRIGDIPLSEQKVLFNGYDANHLITYGGDSYMQERIEAAGLKNAAQEVNTSGVRPGIHAGLDEISMEQVLKWNPDILVIDTGSPEDVYNDPKWASVKAVQNRQVYRLPNGVFVWNRPTAESAVLHPLWMAKIAYPERFNDIDMHDEVKKFYQEIFSYELTDEQVDKILSGEFASAISAGKGQTNQTNMGNK</sequence>
<organism evidence="2 3">
    <name type="scientific">Methanospirillum purgamenti</name>
    <dbReference type="NCBI Taxonomy" id="2834276"/>
    <lineage>
        <taxon>Archaea</taxon>
        <taxon>Methanobacteriati</taxon>
        <taxon>Methanobacteriota</taxon>
        <taxon>Stenosarchaea group</taxon>
        <taxon>Methanomicrobia</taxon>
        <taxon>Methanomicrobiales</taxon>
        <taxon>Methanospirillaceae</taxon>
        <taxon>Methanospirillum</taxon>
    </lineage>
</organism>
<proteinExistence type="predicted"/>
<evidence type="ECO:0000313" key="2">
    <source>
        <dbReference type="EMBL" id="QVV88157.1"/>
    </source>
</evidence>
<protein>
    <submittedName>
        <fullName evidence="2">ABC transporter substrate-binding protein</fullName>
    </submittedName>
</protein>
<dbReference type="Gene3D" id="3.40.50.1980">
    <property type="entry name" value="Nitrogenase molybdenum iron protein domain"/>
    <property type="match status" value="2"/>
</dbReference>
<feature type="domain" description="Fe/B12 periplasmic-binding" evidence="1">
    <location>
        <begin position="49"/>
        <end position="317"/>
    </location>
</feature>
<dbReference type="SUPFAM" id="SSF53807">
    <property type="entry name" value="Helical backbone' metal receptor"/>
    <property type="match status" value="1"/>
</dbReference>
<dbReference type="EMBL" id="CP075546">
    <property type="protein sequence ID" value="QVV88157.1"/>
    <property type="molecule type" value="Genomic_DNA"/>
</dbReference>
<dbReference type="GeneID" id="65098028"/>
<gene>
    <name evidence="2" type="ORF">KHC33_12550</name>
</gene>
<dbReference type="PANTHER" id="PTHR30535">
    <property type="entry name" value="VITAMIN B12-BINDING PROTEIN"/>
    <property type="match status" value="1"/>
</dbReference>
<evidence type="ECO:0000313" key="3">
    <source>
        <dbReference type="Proteomes" id="UP000680656"/>
    </source>
</evidence>
<dbReference type="KEGG" id="mrtj:KHC33_12550"/>
<name>A0A8E7B0H4_9EURY</name>
<reference evidence="2 3" key="1">
    <citation type="submission" date="2021-05" db="EMBL/GenBank/DDBJ databases">
        <title>A novel Methanospirillum isolate from a pyrite-forming mixed culture.</title>
        <authorList>
            <person name="Bunk B."/>
            <person name="Sproer C."/>
            <person name="Spring S."/>
            <person name="Pester M."/>
        </authorList>
    </citation>
    <scope>NUCLEOTIDE SEQUENCE [LARGE SCALE GENOMIC DNA]</scope>
    <source>
        <strain evidence="2 3">J.3.6.1-F.2.7.3</strain>
    </source>
</reference>
<dbReference type="AlphaFoldDB" id="A0A8E7B0H4"/>
<evidence type="ECO:0000259" key="1">
    <source>
        <dbReference type="PROSITE" id="PS50983"/>
    </source>
</evidence>
<accession>A0A8E7B0H4</accession>
<dbReference type="Proteomes" id="UP000680656">
    <property type="component" value="Chromosome"/>
</dbReference>
<dbReference type="PANTHER" id="PTHR30535:SF34">
    <property type="entry name" value="MOLYBDATE-BINDING PROTEIN MOLA"/>
    <property type="match status" value="1"/>
</dbReference>
<dbReference type="InterPro" id="IPR050902">
    <property type="entry name" value="ABC_Transporter_SBP"/>
</dbReference>